<protein>
    <submittedName>
        <fullName evidence="2">Uncharacterized protein</fullName>
    </submittedName>
</protein>
<proteinExistence type="predicted"/>
<gene>
    <name evidence="2" type="ORF">PVAP13_9NG321346</name>
</gene>
<dbReference type="AlphaFoldDB" id="A0A8T0MND4"/>
<dbReference type="PANTHER" id="PTHR35986">
    <property type="entry name" value="EXPRESSED PROTEIN"/>
    <property type="match status" value="1"/>
</dbReference>
<dbReference type="EMBL" id="CM029054">
    <property type="protein sequence ID" value="KAG2537943.1"/>
    <property type="molecule type" value="Genomic_DNA"/>
</dbReference>
<reference evidence="2" key="1">
    <citation type="submission" date="2020-05" db="EMBL/GenBank/DDBJ databases">
        <title>WGS assembly of Panicum virgatum.</title>
        <authorList>
            <person name="Lovell J.T."/>
            <person name="Jenkins J."/>
            <person name="Shu S."/>
            <person name="Juenger T.E."/>
            <person name="Schmutz J."/>
        </authorList>
    </citation>
    <scope>NUCLEOTIDE SEQUENCE</scope>
    <source>
        <strain evidence="2">AP13</strain>
    </source>
</reference>
<feature type="region of interest" description="Disordered" evidence="1">
    <location>
        <begin position="229"/>
        <end position="262"/>
    </location>
</feature>
<feature type="compositionally biased region" description="Basic residues" evidence="1">
    <location>
        <begin position="240"/>
        <end position="262"/>
    </location>
</feature>
<evidence type="ECO:0000256" key="1">
    <source>
        <dbReference type="SAM" id="MobiDB-lite"/>
    </source>
</evidence>
<keyword evidence="3" id="KW-1185">Reference proteome</keyword>
<sequence>MNRFGAIFHQTLQRRRETREMAVAMLRDLKYAVGSLLGKGEVMQDLEYSMRSKGELTPLEEARLQACTGIATRGFTASTVIYSFLGWFVTGSGTFLTGKLVYYVALRLCAEVILEHYDAEDRMKMELANIILITKHSDDKPLVEAVRKQFFAEHLFNDLHQDSPLFRWHPRGWYVDSAFVERLKETKAELNCSDNETGSFSRQTVANIRFGDLMDDPLDCVLGSLVRNMESPNPSENKRAVLKRRGPRNRKRSHRHQLPTEC</sequence>
<evidence type="ECO:0000313" key="2">
    <source>
        <dbReference type="EMBL" id="KAG2537943.1"/>
    </source>
</evidence>
<dbReference type="PANTHER" id="PTHR35986:SF1">
    <property type="entry name" value="OS10G0430800 PROTEIN"/>
    <property type="match status" value="1"/>
</dbReference>
<dbReference type="Proteomes" id="UP000823388">
    <property type="component" value="Chromosome 9N"/>
</dbReference>
<comment type="caution">
    <text evidence="2">The sequence shown here is derived from an EMBL/GenBank/DDBJ whole genome shotgun (WGS) entry which is preliminary data.</text>
</comment>
<name>A0A8T0MND4_PANVG</name>
<accession>A0A8T0MND4</accession>
<organism evidence="2 3">
    <name type="scientific">Panicum virgatum</name>
    <name type="common">Blackwell switchgrass</name>
    <dbReference type="NCBI Taxonomy" id="38727"/>
    <lineage>
        <taxon>Eukaryota</taxon>
        <taxon>Viridiplantae</taxon>
        <taxon>Streptophyta</taxon>
        <taxon>Embryophyta</taxon>
        <taxon>Tracheophyta</taxon>
        <taxon>Spermatophyta</taxon>
        <taxon>Magnoliopsida</taxon>
        <taxon>Liliopsida</taxon>
        <taxon>Poales</taxon>
        <taxon>Poaceae</taxon>
        <taxon>PACMAD clade</taxon>
        <taxon>Panicoideae</taxon>
        <taxon>Panicodae</taxon>
        <taxon>Paniceae</taxon>
        <taxon>Panicinae</taxon>
        <taxon>Panicum</taxon>
        <taxon>Panicum sect. Hiantes</taxon>
    </lineage>
</organism>
<evidence type="ECO:0000313" key="3">
    <source>
        <dbReference type="Proteomes" id="UP000823388"/>
    </source>
</evidence>